<dbReference type="Gene3D" id="3.50.50.60">
    <property type="entry name" value="FAD/NAD(P)-binding domain"/>
    <property type="match status" value="2"/>
</dbReference>
<dbReference type="PANTHER" id="PTHR13847">
    <property type="entry name" value="SARCOSINE DEHYDROGENASE-RELATED"/>
    <property type="match status" value="1"/>
</dbReference>
<dbReference type="Pfam" id="PF01266">
    <property type="entry name" value="DAO"/>
    <property type="match status" value="2"/>
</dbReference>
<dbReference type="GO" id="GO:0016491">
    <property type="term" value="F:oxidoreductase activity"/>
    <property type="evidence" value="ECO:0007669"/>
    <property type="project" value="UniProtKB-KW"/>
</dbReference>
<dbReference type="RefSeq" id="WP_013622936.1">
    <property type="nucleotide sequence ID" value="NC_015169.1"/>
</dbReference>
<evidence type="ECO:0000313" key="4">
    <source>
        <dbReference type="Proteomes" id="UP000007718"/>
    </source>
</evidence>
<proteinExistence type="predicted"/>
<dbReference type="PANTHER" id="PTHR13847:SF289">
    <property type="entry name" value="GLYCINE OXIDASE"/>
    <property type="match status" value="1"/>
</dbReference>
<dbReference type="Proteomes" id="UP000007718">
    <property type="component" value="Plasmid pDEIPR01"/>
</dbReference>
<dbReference type="EMBL" id="CP002537">
    <property type="protein sequence ID" value="ADY27204.1"/>
    <property type="molecule type" value="Genomic_DNA"/>
</dbReference>
<dbReference type="GO" id="GO:0005737">
    <property type="term" value="C:cytoplasm"/>
    <property type="evidence" value="ECO:0007669"/>
    <property type="project" value="TreeGrafter"/>
</dbReference>
<evidence type="ECO:0000313" key="3">
    <source>
        <dbReference type="EMBL" id="ADY27204.1"/>
    </source>
</evidence>
<sequence>MIAVVGGGLIGASIAFELAQAGADVLVLDAGKRGAAWQAGAGMLTPTGERLHGTPLGDLAARSLSLWPDFARRLAQASGLAVPFRGGIEHVNSPGLRPSDPAALSPHEATTHPPTIVRAALHGLDVRRAEVLRLEQVPGGVRLVTDAGPLTAARVVLAAGAWSGRFGLPVFPVRGQAALLAAAPVPARYSTKARGFPLYGLPRPDGVYLGATVRPHCWDTAARAQDARWLGAAAPLLWPELELPQPAQMLVGLRPCTADGQPIVRRLSEDGRVWAATGHGRHGALLAPLTAQQVAQELL</sequence>
<protein>
    <submittedName>
        <fullName evidence="3">FAD dependent oxidoreductase</fullName>
    </submittedName>
</protein>
<dbReference type="KEGG" id="dpt:Deipr_2073"/>
<keyword evidence="1" id="KW-0560">Oxidoreductase</keyword>
<dbReference type="InterPro" id="IPR006076">
    <property type="entry name" value="FAD-dep_OxRdtase"/>
</dbReference>
<name>F0RQ02_DEIPM</name>
<dbReference type="OrthoDB" id="9794226at2"/>
<keyword evidence="3" id="KW-0614">Plasmid</keyword>
<geneLocation type="plasmid" evidence="3 4">
    <name>pDEIPR01</name>
</geneLocation>
<keyword evidence="4" id="KW-1185">Reference proteome</keyword>
<dbReference type="InterPro" id="IPR036188">
    <property type="entry name" value="FAD/NAD-bd_sf"/>
</dbReference>
<evidence type="ECO:0000256" key="1">
    <source>
        <dbReference type="ARBA" id="ARBA00023002"/>
    </source>
</evidence>
<dbReference type="HOGENOM" id="CLU_007884_4_5_0"/>
<dbReference type="Gene3D" id="3.30.9.10">
    <property type="entry name" value="D-Amino Acid Oxidase, subunit A, domain 2"/>
    <property type="match status" value="1"/>
</dbReference>
<gene>
    <name evidence="3" type="ordered locus">Deipr_2073</name>
</gene>
<feature type="domain" description="FAD dependent oxidoreductase" evidence="2">
    <location>
        <begin position="2"/>
        <end position="77"/>
    </location>
</feature>
<reference evidence="3 4" key="1">
    <citation type="submission" date="2011-02" db="EMBL/GenBank/DDBJ databases">
        <title>The complete sequence of plasmid1 of Deinococcus proteolyticus DSM 20540.</title>
        <authorList>
            <consortium name="US DOE Joint Genome Institute (JGI-PGF)"/>
            <person name="Lucas S."/>
            <person name="Copeland A."/>
            <person name="Lapidus A."/>
            <person name="Bruce D."/>
            <person name="Goodwin L."/>
            <person name="Pitluck S."/>
            <person name="Kyrpides N."/>
            <person name="Mavromatis K."/>
            <person name="Pagani I."/>
            <person name="Ivanova N."/>
            <person name="Ovchinnikova G."/>
            <person name="Zeytun A."/>
            <person name="Detter J.C."/>
            <person name="Han C."/>
            <person name="Land M."/>
            <person name="Hauser L."/>
            <person name="Markowitz V."/>
            <person name="Cheng J.-F."/>
            <person name="Hugenholtz P."/>
            <person name="Woyke T."/>
            <person name="Wu D."/>
            <person name="Pukall R."/>
            <person name="Steenblock K."/>
            <person name="Brambilla E."/>
            <person name="Klenk H.-P."/>
            <person name="Eisen J.A."/>
        </authorList>
    </citation>
    <scope>NUCLEOTIDE SEQUENCE [LARGE SCALE GENOMIC DNA]</scope>
    <source>
        <strain evidence="4">ATCC 35074 / DSM 20540 / JCM 6276 / NBRC 101906 / NCIMB 13154 / VKM Ac-1939 / CCM 2703 / MRP</strain>
        <plasmid evidence="4">Plasmid pDEIPR01</plasmid>
    </source>
</reference>
<evidence type="ECO:0000259" key="2">
    <source>
        <dbReference type="Pfam" id="PF01266"/>
    </source>
</evidence>
<feature type="domain" description="FAD dependent oxidoreductase" evidence="2">
    <location>
        <begin position="102"/>
        <end position="296"/>
    </location>
</feature>
<organism evidence="3 4">
    <name type="scientific">Deinococcus proteolyticus (strain ATCC 35074 / DSM 20540 / JCM 6276 / NBRC 101906 / NCIMB 13154 / VKM Ac-1939 / CCM 2703 / MRP)</name>
    <dbReference type="NCBI Taxonomy" id="693977"/>
    <lineage>
        <taxon>Bacteria</taxon>
        <taxon>Thermotogati</taxon>
        <taxon>Deinococcota</taxon>
        <taxon>Deinococci</taxon>
        <taxon>Deinococcales</taxon>
        <taxon>Deinococcaceae</taxon>
        <taxon>Deinococcus</taxon>
    </lineage>
</organism>
<accession>F0RQ02</accession>
<dbReference type="SUPFAM" id="SSF51905">
    <property type="entry name" value="FAD/NAD(P)-binding domain"/>
    <property type="match status" value="1"/>
</dbReference>
<dbReference type="AlphaFoldDB" id="F0RQ02"/>